<evidence type="ECO:0000313" key="4">
    <source>
        <dbReference type="Proteomes" id="UP000661280"/>
    </source>
</evidence>
<dbReference type="GeneID" id="64963881"/>
<feature type="region of interest" description="Disordered" evidence="1">
    <location>
        <begin position="388"/>
        <end position="418"/>
    </location>
</feature>
<feature type="compositionally biased region" description="Polar residues" evidence="1">
    <location>
        <begin position="303"/>
        <end position="314"/>
    </location>
</feature>
<accession>A0A7R8A2Z8</accession>
<dbReference type="Proteomes" id="UP000661280">
    <property type="component" value="Chromosome 6"/>
</dbReference>
<organism evidence="3 4">
    <name type="scientific">Aspergillus kawachii</name>
    <name type="common">White koji mold</name>
    <name type="synonym">Aspergillus awamori var. kawachi</name>
    <dbReference type="NCBI Taxonomy" id="1069201"/>
    <lineage>
        <taxon>Eukaryota</taxon>
        <taxon>Fungi</taxon>
        <taxon>Dikarya</taxon>
        <taxon>Ascomycota</taxon>
        <taxon>Pezizomycotina</taxon>
        <taxon>Eurotiomycetes</taxon>
        <taxon>Eurotiomycetidae</taxon>
        <taxon>Eurotiales</taxon>
        <taxon>Aspergillaceae</taxon>
        <taxon>Aspergillus</taxon>
        <taxon>Aspergillus subgen. Circumdati</taxon>
    </lineage>
</organism>
<protein>
    <submittedName>
        <fullName evidence="3">Uncharacterized protein</fullName>
    </submittedName>
</protein>
<proteinExistence type="predicted"/>
<keyword evidence="2" id="KW-0812">Transmembrane</keyword>
<reference evidence="3" key="1">
    <citation type="submission" date="2021-01" db="EMBL/GenBank/DDBJ databases">
        <authorList>
            <consortium name="Aspergillus luchuensis mut. kawachii IFO 4304 genome sequencing consortium"/>
            <person name="Kazuki M."/>
            <person name="Futagami T."/>
        </authorList>
    </citation>
    <scope>NUCLEOTIDE SEQUENCE</scope>
    <source>
        <strain evidence="3">IFO 4308</strain>
    </source>
</reference>
<dbReference type="RefSeq" id="XP_041546322.1">
    <property type="nucleotide sequence ID" value="XM_041692993.1"/>
</dbReference>
<keyword evidence="4" id="KW-1185">Reference proteome</keyword>
<gene>
    <name evidence="3" type="ORF">AKAW2_60824A</name>
</gene>
<dbReference type="EMBL" id="AP024430">
    <property type="protein sequence ID" value="BCS02560.1"/>
    <property type="molecule type" value="Genomic_DNA"/>
</dbReference>
<feature type="transmembrane region" description="Helical" evidence="2">
    <location>
        <begin position="7"/>
        <end position="35"/>
    </location>
</feature>
<feature type="region of interest" description="Disordered" evidence="1">
    <location>
        <begin position="303"/>
        <end position="333"/>
    </location>
</feature>
<evidence type="ECO:0000256" key="1">
    <source>
        <dbReference type="SAM" id="MobiDB-lite"/>
    </source>
</evidence>
<dbReference type="AlphaFoldDB" id="A0A7R8A2Z8"/>
<sequence length="485" mass="54339">MIKAKVLVFAILVYPISLWSVCAGYWVCVAAYYGYKIGRSCLGLAIRFDTYLGTGWLSRIVSVLFILLVRGICLAVDEYVDLVRRGWECPPSEVRKRLALEFILEAPVVILSDPPMFDAAVDDEAEEFEGHTADDREARMTGYGKALDDSTEYAVGPEVSDDGTNSWETVDYSDSPVRDSESWIETVERDNEYEAEYGDYCEEESEKLFSNDPGSQVDIDDGGVFLPMSMFDYPKEEVHFSDHGYTEHQQVEDTDETYELDMITTQYGQMGANKTTIENKEGPWGSDTCSECDQPVWENASASNMTNADSTSSKLPAASVAGPDAQDTGATEPACIVETTKPLTLEDMAGSWWDEVLEAMEIGFEEAEAVFQKAASAGFKDIEVGPALAKAKSAPRKRRPKKPEKPRKGPANRNPDCTDPEKDFFDVCWSILNETGLVGEYMRDRMLRRTYHNAHTKGHPRKKENHGRLRKRECYLCCGCQKPIK</sequence>
<feature type="region of interest" description="Disordered" evidence="1">
    <location>
        <begin position="155"/>
        <end position="181"/>
    </location>
</feature>
<keyword evidence="2" id="KW-0472">Membrane</keyword>
<name>A0A7R8A2Z8_ASPKA</name>
<evidence type="ECO:0000313" key="3">
    <source>
        <dbReference type="EMBL" id="BCS02560.1"/>
    </source>
</evidence>
<dbReference type="OrthoDB" id="4491511at2759"/>
<evidence type="ECO:0000256" key="2">
    <source>
        <dbReference type="SAM" id="Phobius"/>
    </source>
</evidence>
<feature type="compositionally biased region" description="Basic residues" evidence="1">
    <location>
        <begin position="393"/>
        <end position="410"/>
    </location>
</feature>
<reference evidence="3" key="2">
    <citation type="submission" date="2021-02" db="EMBL/GenBank/DDBJ databases">
        <title>Aspergillus luchuensis mut. kawachii IFO 4304 genome sequence.</title>
        <authorList>
            <person name="Mori K."/>
            <person name="Kadooka C."/>
            <person name="Goto M."/>
            <person name="Futagami T."/>
        </authorList>
    </citation>
    <scope>NUCLEOTIDE SEQUENCE</scope>
    <source>
        <strain evidence="3">IFO 4308</strain>
    </source>
</reference>
<dbReference type="KEGG" id="aluc:AKAW2_60824A"/>
<keyword evidence="2" id="KW-1133">Transmembrane helix</keyword>